<dbReference type="Proteomes" id="UP001595711">
    <property type="component" value="Unassembled WGS sequence"/>
</dbReference>
<evidence type="ECO:0000259" key="1">
    <source>
        <dbReference type="PROSITE" id="PS51186"/>
    </source>
</evidence>
<dbReference type="PANTHER" id="PTHR47237:SF1">
    <property type="entry name" value="SLL0310 PROTEIN"/>
    <property type="match status" value="1"/>
</dbReference>
<dbReference type="RefSeq" id="WP_379729191.1">
    <property type="nucleotide sequence ID" value="NZ_JBHRYJ010000005.1"/>
</dbReference>
<reference evidence="3" key="1">
    <citation type="journal article" date="2019" name="Int. J. Syst. Evol. Microbiol.">
        <title>The Global Catalogue of Microorganisms (GCM) 10K type strain sequencing project: providing services to taxonomists for standard genome sequencing and annotation.</title>
        <authorList>
            <consortium name="The Broad Institute Genomics Platform"/>
            <consortium name="The Broad Institute Genome Sequencing Center for Infectious Disease"/>
            <person name="Wu L."/>
            <person name="Ma J."/>
        </authorList>
    </citation>
    <scope>NUCLEOTIDE SEQUENCE [LARGE SCALE GENOMIC DNA]</scope>
    <source>
        <strain evidence="3">KCTC 42182</strain>
    </source>
</reference>
<dbReference type="InterPro" id="IPR016181">
    <property type="entry name" value="Acyl_CoA_acyltransferase"/>
</dbReference>
<accession>A0ABV7VLP2</accession>
<dbReference type="SUPFAM" id="SSF55729">
    <property type="entry name" value="Acyl-CoA N-acyltransferases (Nat)"/>
    <property type="match status" value="1"/>
</dbReference>
<dbReference type="PANTHER" id="PTHR47237">
    <property type="entry name" value="SLL0310 PROTEIN"/>
    <property type="match status" value="1"/>
</dbReference>
<evidence type="ECO:0000313" key="3">
    <source>
        <dbReference type="Proteomes" id="UP001595711"/>
    </source>
</evidence>
<keyword evidence="2" id="KW-0808">Transferase</keyword>
<feature type="domain" description="N-acetyltransferase" evidence="1">
    <location>
        <begin position="1"/>
        <end position="131"/>
    </location>
</feature>
<proteinExistence type="predicted"/>
<dbReference type="GO" id="GO:0016746">
    <property type="term" value="F:acyltransferase activity"/>
    <property type="evidence" value="ECO:0007669"/>
    <property type="project" value="UniProtKB-KW"/>
</dbReference>
<organism evidence="2 3">
    <name type="scientific">Ferrovibrio xuzhouensis</name>
    <dbReference type="NCBI Taxonomy" id="1576914"/>
    <lineage>
        <taxon>Bacteria</taxon>
        <taxon>Pseudomonadati</taxon>
        <taxon>Pseudomonadota</taxon>
        <taxon>Alphaproteobacteria</taxon>
        <taxon>Rhodospirillales</taxon>
        <taxon>Rhodospirillaceae</taxon>
        <taxon>Ferrovibrio</taxon>
    </lineage>
</organism>
<keyword evidence="2" id="KW-0012">Acyltransferase</keyword>
<dbReference type="Gene3D" id="3.40.630.90">
    <property type="match status" value="1"/>
</dbReference>
<sequence>MEWAAAEGWNPGRRDAANFHVADPSGFLMGFVDDQPVGCISVVRYGDGYGFLGFYIVAREWRGCGHGMAIWQAGLQHLGKRTIGLDGVVAQQDNYRTSGFVLAHRNIRFGGRAQTGPFSGQAELVDAARIRFDRLAAFDRRFFPAPRDAFLVRWLATPGHHALAAVVNGEIAALGVIRPCGRGRKIGPLYAETPALAADLLAALCGDAGDEPVFLDVPENNAAAIRLAEAAGLTPEFETARMYRGAAPVVDINGLYGITSFELG</sequence>
<dbReference type="EMBL" id="JBHRYJ010000005">
    <property type="protein sequence ID" value="MFC3677622.1"/>
    <property type="molecule type" value="Genomic_DNA"/>
</dbReference>
<protein>
    <submittedName>
        <fullName evidence="2">GNAT family N-acetyltransferase</fullName>
        <ecNumber evidence="2">2.3.1.-</ecNumber>
    </submittedName>
</protein>
<dbReference type="InterPro" id="IPR052729">
    <property type="entry name" value="Acyl/Acetyltrans_Enzymes"/>
</dbReference>
<keyword evidence="3" id="KW-1185">Reference proteome</keyword>
<dbReference type="Gene3D" id="3.40.630.30">
    <property type="match status" value="1"/>
</dbReference>
<dbReference type="Pfam" id="PF00583">
    <property type="entry name" value="Acetyltransf_1"/>
    <property type="match status" value="1"/>
</dbReference>
<feature type="domain" description="N-acetyltransferase" evidence="1">
    <location>
        <begin position="122"/>
        <end position="256"/>
    </location>
</feature>
<dbReference type="InterPro" id="IPR000182">
    <property type="entry name" value="GNAT_dom"/>
</dbReference>
<dbReference type="PROSITE" id="PS51186">
    <property type="entry name" value="GNAT"/>
    <property type="match status" value="2"/>
</dbReference>
<comment type="caution">
    <text evidence="2">The sequence shown here is derived from an EMBL/GenBank/DDBJ whole genome shotgun (WGS) entry which is preliminary data.</text>
</comment>
<dbReference type="Pfam" id="PF18014">
    <property type="entry name" value="Acetyltransf_18"/>
    <property type="match status" value="1"/>
</dbReference>
<dbReference type="CDD" id="cd04301">
    <property type="entry name" value="NAT_SF"/>
    <property type="match status" value="1"/>
</dbReference>
<dbReference type="InterPro" id="IPR041496">
    <property type="entry name" value="YitH/HolE_GNAT"/>
</dbReference>
<gene>
    <name evidence="2" type="ORF">ACFOOQ_18865</name>
</gene>
<name>A0ABV7VLP2_9PROT</name>
<dbReference type="EC" id="2.3.1.-" evidence="2"/>
<evidence type="ECO:0000313" key="2">
    <source>
        <dbReference type="EMBL" id="MFC3677622.1"/>
    </source>
</evidence>